<dbReference type="AlphaFoldDB" id="A0A0V9UQM2"/>
<dbReference type="RefSeq" id="WP_238588527.1">
    <property type="nucleotide sequence ID" value="NZ_AZXY01000001.1"/>
</dbReference>
<proteinExistence type="predicted"/>
<protein>
    <submittedName>
        <fullName evidence="6">Iclr family transcriptional regulator</fullName>
    </submittedName>
</protein>
<evidence type="ECO:0000256" key="1">
    <source>
        <dbReference type="ARBA" id="ARBA00023015"/>
    </source>
</evidence>
<organism evidence="6 7">
    <name type="scientific">Rhodococcus pyridinivorans KG-16</name>
    <dbReference type="NCBI Taxonomy" id="1441730"/>
    <lineage>
        <taxon>Bacteria</taxon>
        <taxon>Bacillati</taxon>
        <taxon>Actinomycetota</taxon>
        <taxon>Actinomycetes</taxon>
        <taxon>Mycobacteriales</taxon>
        <taxon>Nocardiaceae</taxon>
        <taxon>Rhodococcus</taxon>
    </lineage>
</organism>
<keyword evidence="2" id="KW-0238">DNA-binding</keyword>
<evidence type="ECO:0000259" key="5">
    <source>
        <dbReference type="PROSITE" id="PS51078"/>
    </source>
</evidence>
<accession>A0A0V9UQM2</accession>
<evidence type="ECO:0000313" key="7">
    <source>
        <dbReference type="Proteomes" id="UP000053060"/>
    </source>
</evidence>
<dbReference type="SUPFAM" id="SSF55781">
    <property type="entry name" value="GAF domain-like"/>
    <property type="match status" value="1"/>
</dbReference>
<dbReference type="GO" id="GO:0045892">
    <property type="term" value="P:negative regulation of DNA-templated transcription"/>
    <property type="evidence" value="ECO:0007669"/>
    <property type="project" value="TreeGrafter"/>
</dbReference>
<dbReference type="Gene3D" id="1.10.10.10">
    <property type="entry name" value="Winged helix-like DNA-binding domain superfamily/Winged helix DNA-binding domain"/>
    <property type="match status" value="1"/>
</dbReference>
<keyword evidence="3" id="KW-0804">Transcription</keyword>
<gene>
    <name evidence="6" type="ORF">Z045_02260</name>
</gene>
<name>A0A0V9UQM2_9NOCA</name>
<dbReference type="InterPro" id="IPR036388">
    <property type="entry name" value="WH-like_DNA-bd_sf"/>
</dbReference>
<dbReference type="InterPro" id="IPR036390">
    <property type="entry name" value="WH_DNA-bd_sf"/>
</dbReference>
<dbReference type="SUPFAM" id="SSF46785">
    <property type="entry name" value="Winged helix' DNA-binding domain"/>
    <property type="match status" value="1"/>
</dbReference>
<feature type="domain" description="IclR-ED" evidence="5">
    <location>
        <begin position="69"/>
        <end position="221"/>
    </location>
</feature>
<dbReference type="Pfam" id="PF01614">
    <property type="entry name" value="IclR_C"/>
    <property type="match status" value="1"/>
</dbReference>
<dbReference type="PROSITE" id="PS51078">
    <property type="entry name" value="ICLR_ED"/>
    <property type="match status" value="1"/>
</dbReference>
<reference evidence="7" key="1">
    <citation type="submission" date="2015-01" db="EMBL/GenBank/DDBJ databases">
        <title>Draft genome sequence of Rhodococcus pyridinivorans strain KG-16, a hydrocarbon-degrading bacterium.</title>
        <authorList>
            <person name="Aggarwal R.K."/>
            <person name="Dawar C."/>
        </authorList>
    </citation>
    <scope>NUCLEOTIDE SEQUENCE [LARGE SCALE GENOMIC DNA]</scope>
    <source>
        <strain evidence="7">KG-16</strain>
    </source>
</reference>
<dbReference type="InterPro" id="IPR014757">
    <property type="entry name" value="Tscrpt_reg_IclR_C"/>
</dbReference>
<dbReference type="PROSITE" id="PS51077">
    <property type="entry name" value="HTH_ICLR"/>
    <property type="match status" value="1"/>
</dbReference>
<dbReference type="GO" id="GO:0003677">
    <property type="term" value="F:DNA binding"/>
    <property type="evidence" value="ECO:0007669"/>
    <property type="project" value="UniProtKB-KW"/>
</dbReference>
<dbReference type="GO" id="GO:0003700">
    <property type="term" value="F:DNA-binding transcription factor activity"/>
    <property type="evidence" value="ECO:0007669"/>
    <property type="project" value="TreeGrafter"/>
</dbReference>
<dbReference type="InterPro" id="IPR050707">
    <property type="entry name" value="HTH_MetabolicPath_Reg"/>
</dbReference>
<dbReference type="PANTHER" id="PTHR30136:SF24">
    <property type="entry name" value="HTH-TYPE TRANSCRIPTIONAL REPRESSOR ALLR"/>
    <property type="match status" value="1"/>
</dbReference>
<evidence type="ECO:0000313" key="6">
    <source>
        <dbReference type="EMBL" id="KSZ60302.1"/>
    </source>
</evidence>
<dbReference type="SMART" id="SM00346">
    <property type="entry name" value="HTH_ICLR"/>
    <property type="match status" value="1"/>
</dbReference>
<evidence type="ECO:0000259" key="4">
    <source>
        <dbReference type="PROSITE" id="PS51077"/>
    </source>
</evidence>
<dbReference type="InterPro" id="IPR005471">
    <property type="entry name" value="Tscrpt_reg_IclR_N"/>
</dbReference>
<evidence type="ECO:0000256" key="3">
    <source>
        <dbReference type="ARBA" id="ARBA00023163"/>
    </source>
</evidence>
<keyword evidence="1" id="KW-0805">Transcription regulation</keyword>
<dbReference type="Proteomes" id="UP000053060">
    <property type="component" value="Unassembled WGS sequence"/>
</dbReference>
<sequence length="221" mass="23904">MPEVLPTPSSVMDRLGLLLEPFRDTDGLTLTELCRRTGFPRSSAHRMLLQLVRVGWMRRSGTTYHLGPKIVELGALAQAHDRIHSAALRSMYDLHRETGLAVHLTVLDDNQVVYLEKVSGAQFTDTTWAGQRRAAEDTVAGLALLARRDGHHPALSGPDGYSLAGGVVYGGECFRHAVAAFAAGDGEIAALSLAGPVEAISEDVVRRLRRAADRLETTLTA</sequence>
<dbReference type="InterPro" id="IPR029016">
    <property type="entry name" value="GAF-like_dom_sf"/>
</dbReference>
<dbReference type="Gene3D" id="3.30.450.40">
    <property type="match status" value="1"/>
</dbReference>
<dbReference type="PATRIC" id="fig|1441730.3.peg.474"/>
<comment type="caution">
    <text evidence="6">The sequence shown here is derived from an EMBL/GenBank/DDBJ whole genome shotgun (WGS) entry which is preliminary data.</text>
</comment>
<feature type="domain" description="HTH iclR-type" evidence="4">
    <location>
        <begin position="9"/>
        <end position="68"/>
    </location>
</feature>
<evidence type="ECO:0000256" key="2">
    <source>
        <dbReference type="ARBA" id="ARBA00023125"/>
    </source>
</evidence>
<dbReference type="EMBL" id="AZXY01000001">
    <property type="protein sequence ID" value="KSZ60302.1"/>
    <property type="molecule type" value="Genomic_DNA"/>
</dbReference>
<dbReference type="PANTHER" id="PTHR30136">
    <property type="entry name" value="HELIX-TURN-HELIX TRANSCRIPTIONAL REGULATOR, ICLR FAMILY"/>
    <property type="match status" value="1"/>
</dbReference>
<reference evidence="6 7" key="2">
    <citation type="journal article" date="2016" name="Genome Announc.">
        <title>Draft Genome Sequence of a Versatile Hydrocarbon-Degrading Bacterium, Rhodococcus pyridinivorans Strain KG-16, Collected from Oil Fields in India.</title>
        <authorList>
            <person name="Aggarwal R.K."/>
            <person name="Dawar C."/>
            <person name="Phanindranath R."/>
            <person name="Mutnuri L."/>
            <person name="Dayal A.M."/>
        </authorList>
    </citation>
    <scope>NUCLEOTIDE SEQUENCE [LARGE SCALE GENOMIC DNA]</scope>
    <source>
        <strain evidence="6 7">KG-16</strain>
    </source>
</reference>
<dbReference type="Pfam" id="PF09339">
    <property type="entry name" value="HTH_IclR"/>
    <property type="match status" value="1"/>
</dbReference>